<organism evidence="2">
    <name type="scientific">Caenorhabditis brenneri</name>
    <name type="common">Nematode worm</name>
    <dbReference type="NCBI Taxonomy" id="135651"/>
    <lineage>
        <taxon>Eukaryota</taxon>
        <taxon>Metazoa</taxon>
        <taxon>Ecdysozoa</taxon>
        <taxon>Nematoda</taxon>
        <taxon>Chromadorea</taxon>
        <taxon>Rhabditida</taxon>
        <taxon>Rhabditina</taxon>
        <taxon>Rhabditomorpha</taxon>
        <taxon>Rhabditoidea</taxon>
        <taxon>Rhabditidae</taxon>
        <taxon>Peloderinae</taxon>
        <taxon>Caenorhabditis</taxon>
    </lineage>
</organism>
<accession>G0PJ52</accession>
<name>G0PJ52_CAEBE</name>
<dbReference type="AlphaFoldDB" id="G0PJ52"/>
<protein>
    <submittedName>
        <fullName evidence="1">Uncharacterized protein</fullName>
    </submittedName>
</protein>
<evidence type="ECO:0000313" key="1">
    <source>
        <dbReference type="EMBL" id="EGT58733.1"/>
    </source>
</evidence>
<dbReference type="HOGENOM" id="CLU_2471074_0_0_1"/>
<evidence type="ECO:0000313" key="2">
    <source>
        <dbReference type="Proteomes" id="UP000008068"/>
    </source>
</evidence>
<gene>
    <name evidence="1" type="ORF">CAEBREN_07490</name>
</gene>
<reference evidence="2" key="1">
    <citation type="submission" date="2011-07" db="EMBL/GenBank/DDBJ databases">
        <authorList>
            <consortium name="Caenorhabditis brenneri Sequencing and Analysis Consortium"/>
            <person name="Wilson R.K."/>
        </authorList>
    </citation>
    <scope>NUCLEOTIDE SEQUENCE [LARGE SCALE GENOMIC DNA]</scope>
    <source>
        <strain evidence="2">PB2801</strain>
    </source>
</reference>
<keyword evidence="2" id="KW-1185">Reference proteome</keyword>
<dbReference type="Proteomes" id="UP000008068">
    <property type="component" value="Unassembled WGS sequence"/>
</dbReference>
<dbReference type="InParanoid" id="G0PJ52"/>
<proteinExistence type="predicted"/>
<dbReference type="EMBL" id="GL380642">
    <property type="protein sequence ID" value="EGT58733.1"/>
    <property type="molecule type" value="Genomic_DNA"/>
</dbReference>
<sequence length="88" mass="10249">MKTILEIRLVCRTGKFGHPPSVRRPPRPFPVRRRPFAVRSPSASETGGMVFFRKFLPSIFLFRTISRTQLIIYSPKKFQISAIIYQKP</sequence>